<evidence type="ECO:0000313" key="1">
    <source>
        <dbReference type="EMBL" id="TGY76665.1"/>
    </source>
</evidence>
<accession>A0AC61RDH5</accession>
<dbReference type="EC" id="1.5.1.20" evidence="1"/>
<sequence>MRIIDIINDSPNPVFSFEILPPLKGNSIYKVFDIVEKLKRFDPKFVNITSHHSEYIYKPLPDGTHRRVSIVKRPGTVAIAAAIQNRYGLIPVPHIICKGFTKEETEYALLDLNFLGINNLLVLRGDEKGQDSTMGQPNISHEHATDLQKQINLFNEGIGLEDMRIQGIETPFSYGMACYPEKHEEAPNMESDIYYMKKKMENGADYFVTQMFFDNEKYFSFVERCRAAGINVPIIPGLKPISKMSHLTMLPKVFRIDIPEELASRIRECKTDTEVKQVGIEWGIRQSRELLEKGALGLHYYTMSVSDSVSKIVENVY</sequence>
<proteinExistence type="predicted"/>
<protein>
    <submittedName>
        <fullName evidence="1">Methylenetetrahydrofolate reductase [NAD(P)H]</fullName>
        <ecNumber evidence="1">1.5.1.20</ecNumber>
    </submittedName>
</protein>
<organism evidence="1 2">
    <name type="scientific">Lepagella muris</name>
    <dbReference type="NCBI Taxonomy" id="3032870"/>
    <lineage>
        <taxon>Bacteria</taxon>
        <taxon>Pseudomonadati</taxon>
        <taxon>Bacteroidota</taxon>
        <taxon>Bacteroidia</taxon>
        <taxon>Bacteroidales</taxon>
        <taxon>Muribaculaceae</taxon>
        <taxon>Lepagella</taxon>
    </lineage>
</organism>
<evidence type="ECO:0000313" key="2">
    <source>
        <dbReference type="Proteomes" id="UP000306319"/>
    </source>
</evidence>
<dbReference type="Proteomes" id="UP000306319">
    <property type="component" value="Unassembled WGS sequence"/>
</dbReference>
<reference evidence="1" key="1">
    <citation type="submission" date="2019-04" db="EMBL/GenBank/DDBJ databases">
        <title>Microbes associate with the intestines of laboratory mice.</title>
        <authorList>
            <person name="Navarre W."/>
            <person name="Wong E."/>
            <person name="Huang K."/>
            <person name="Tropini C."/>
            <person name="Ng K."/>
            <person name="Yu B."/>
        </authorList>
    </citation>
    <scope>NUCLEOTIDE SEQUENCE</scope>
    <source>
        <strain evidence="1">NM04_E33</strain>
    </source>
</reference>
<gene>
    <name evidence="1" type="primary">metF</name>
    <name evidence="1" type="ORF">E5331_17655</name>
</gene>
<keyword evidence="1" id="KW-0560">Oxidoreductase</keyword>
<comment type="caution">
    <text evidence="1">The sequence shown here is derived from an EMBL/GenBank/DDBJ whole genome shotgun (WGS) entry which is preliminary data.</text>
</comment>
<name>A0AC61RDH5_9BACT</name>
<dbReference type="EMBL" id="SRYB01000037">
    <property type="protein sequence ID" value="TGY76665.1"/>
    <property type="molecule type" value="Genomic_DNA"/>
</dbReference>
<keyword evidence="2" id="KW-1185">Reference proteome</keyword>